<sequence length="103" mass="11468">MPFAWAAQYTQHINNALLYDSCELLRNNSHDLTVLLFHCAQHHNHANSGQKRHLTTTKAIVGNTYGGLYSTDALMFKNSGPNKVCHCGSGRKYKKCHVAADPL</sequence>
<dbReference type="SUPFAM" id="SSF103642">
    <property type="entry name" value="Sec-C motif"/>
    <property type="match status" value="1"/>
</dbReference>
<accession>A0A2P6MNH9</accession>
<dbReference type="Proteomes" id="UP000241769">
    <property type="component" value="Unassembled WGS sequence"/>
</dbReference>
<dbReference type="Pfam" id="PF02810">
    <property type="entry name" value="SEC-C"/>
    <property type="match status" value="1"/>
</dbReference>
<dbReference type="InParanoid" id="A0A2P6MNH9"/>
<comment type="caution">
    <text evidence="1">The sequence shown here is derived from an EMBL/GenBank/DDBJ whole genome shotgun (WGS) entry which is preliminary data.</text>
</comment>
<gene>
    <name evidence="1" type="ORF">PROFUN_14826</name>
</gene>
<reference evidence="1 2" key="1">
    <citation type="journal article" date="2018" name="Genome Biol. Evol.">
        <title>Multiple Roots of Fruiting Body Formation in Amoebozoa.</title>
        <authorList>
            <person name="Hillmann F."/>
            <person name="Forbes G."/>
            <person name="Novohradska S."/>
            <person name="Ferling I."/>
            <person name="Riege K."/>
            <person name="Groth M."/>
            <person name="Westermann M."/>
            <person name="Marz M."/>
            <person name="Spaller T."/>
            <person name="Winckler T."/>
            <person name="Schaap P."/>
            <person name="Glockner G."/>
        </authorList>
    </citation>
    <scope>NUCLEOTIDE SEQUENCE [LARGE SCALE GENOMIC DNA]</scope>
    <source>
        <strain evidence="1 2">Jena</strain>
    </source>
</reference>
<keyword evidence="2" id="KW-1185">Reference proteome</keyword>
<proteinExistence type="predicted"/>
<organism evidence="1 2">
    <name type="scientific">Planoprotostelium fungivorum</name>
    <dbReference type="NCBI Taxonomy" id="1890364"/>
    <lineage>
        <taxon>Eukaryota</taxon>
        <taxon>Amoebozoa</taxon>
        <taxon>Evosea</taxon>
        <taxon>Variosea</taxon>
        <taxon>Cavosteliida</taxon>
        <taxon>Cavosteliaceae</taxon>
        <taxon>Planoprotostelium</taxon>
    </lineage>
</organism>
<dbReference type="InterPro" id="IPR004027">
    <property type="entry name" value="SEC_C_motif"/>
</dbReference>
<evidence type="ECO:0000313" key="1">
    <source>
        <dbReference type="EMBL" id="PRP73251.1"/>
    </source>
</evidence>
<dbReference type="Gene3D" id="3.10.450.50">
    <property type="match status" value="1"/>
</dbReference>
<dbReference type="AlphaFoldDB" id="A0A2P6MNH9"/>
<dbReference type="EMBL" id="MDYQ01000649">
    <property type="protein sequence ID" value="PRP73251.1"/>
    <property type="molecule type" value="Genomic_DNA"/>
</dbReference>
<evidence type="ECO:0000313" key="2">
    <source>
        <dbReference type="Proteomes" id="UP000241769"/>
    </source>
</evidence>
<protein>
    <submittedName>
        <fullName evidence="1">Uncharacterized protein</fullName>
    </submittedName>
</protein>
<name>A0A2P6MNH9_9EUKA</name>